<proteinExistence type="predicted"/>
<feature type="chain" id="PRO_5046791762" evidence="2">
    <location>
        <begin position="26"/>
        <end position="571"/>
    </location>
</feature>
<evidence type="ECO:0000313" key="4">
    <source>
        <dbReference type="EMBL" id="MFC4304371.1"/>
    </source>
</evidence>
<keyword evidence="5" id="KW-1185">Reference proteome</keyword>
<dbReference type="PANTHER" id="PTHR43308:SF5">
    <property type="entry name" value="S-LAYER PROTEIN _ PEPTIDOGLYCAN ENDO-BETA-N-ACETYLGLUCOSAMINIDASE"/>
    <property type="match status" value="1"/>
</dbReference>
<dbReference type="InterPro" id="IPR051465">
    <property type="entry name" value="Cell_Envelope_Struct_Comp"/>
</dbReference>
<dbReference type="Proteomes" id="UP001595755">
    <property type="component" value="Unassembled WGS sequence"/>
</dbReference>
<evidence type="ECO:0000313" key="5">
    <source>
        <dbReference type="Proteomes" id="UP001595755"/>
    </source>
</evidence>
<gene>
    <name evidence="4" type="ORF">ACFO1S_13115</name>
</gene>
<dbReference type="EMBL" id="JBHSED010000023">
    <property type="protein sequence ID" value="MFC4304371.1"/>
    <property type="molecule type" value="Genomic_DNA"/>
</dbReference>
<comment type="caution">
    <text evidence="4">The sequence shown here is derived from an EMBL/GenBank/DDBJ whole genome shotgun (WGS) entry which is preliminary data.</text>
</comment>
<keyword evidence="2" id="KW-0732">Signal</keyword>
<dbReference type="Gene3D" id="2.130.10.10">
    <property type="entry name" value="YVTN repeat-like/Quinoprotein amine dehydrogenase"/>
    <property type="match status" value="1"/>
</dbReference>
<feature type="region of interest" description="Disordered" evidence="1">
    <location>
        <begin position="408"/>
        <end position="429"/>
    </location>
</feature>
<dbReference type="PROSITE" id="PS51272">
    <property type="entry name" value="SLH"/>
    <property type="match status" value="2"/>
</dbReference>
<evidence type="ECO:0000256" key="1">
    <source>
        <dbReference type="SAM" id="MobiDB-lite"/>
    </source>
</evidence>
<organism evidence="4 5">
    <name type="scientific">Cohnella boryungensis</name>
    <dbReference type="NCBI Taxonomy" id="768479"/>
    <lineage>
        <taxon>Bacteria</taxon>
        <taxon>Bacillati</taxon>
        <taxon>Bacillota</taxon>
        <taxon>Bacilli</taxon>
        <taxon>Bacillales</taxon>
        <taxon>Paenibacillaceae</taxon>
        <taxon>Cohnella</taxon>
    </lineage>
</organism>
<dbReference type="RefSeq" id="WP_204604910.1">
    <property type="nucleotide sequence ID" value="NZ_JBHSED010000023.1"/>
</dbReference>
<dbReference type="InterPro" id="IPR015943">
    <property type="entry name" value="WD40/YVTN_repeat-like_dom_sf"/>
</dbReference>
<dbReference type="InterPro" id="IPR001119">
    <property type="entry name" value="SLH_dom"/>
</dbReference>
<feature type="domain" description="SLH" evidence="3">
    <location>
        <begin position="85"/>
        <end position="146"/>
    </location>
</feature>
<feature type="signal peptide" evidence="2">
    <location>
        <begin position="1"/>
        <end position="25"/>
    </location>
</feature>
<feature type="domain" description="SLH" evidence="3">
    <location>
        <begin position="147"/>
        <end position="210"/>
    </location>
</feature>
<accession>A0ABV8SAP6</accession>
<sequence>MIIKWKQGLAAVALTSLAALTFASASGAAASKEKLPAWAATEIAVWKELGLLKGNELGNVLPYDSVKKAEFIAFVNRVFNYTELSGVAFKDVPRTAWYAQDISKALAAGVLIGSNGGEINPLKVLTKEEAAVILSRVFQLPEADGSVSLFKDDANISAWARNAVYALKAGGYISGTADGSFQPNKALTRAEAVKMIHNAMGALIADGKDHASLSGGNLVVNTAGGRLSDVNLTGNLYIAPGVGEGDVVIENAKIGGTLYVNGGGVNSITLKNSKASRLVIHKRSSPVRVVFVGATQVQDVQLLSSSLLDNQSENEVGQVIIAPERGGNSELRGRFGSVTVPSSANESTITLPSQTFIQIFTANRGVTVTGDGAIGNAVIQASGVTLAKKPQTLTLNADQATVEGKVVKKGDTTAPAGGGGGSGGTAPNTVTQLYTHEQALIALRTSAAEQAVNQYITFLQDPTYTPSIANPAVSMPNFTNAITFVNAEFAVKPSIFASLRGINTSVLNEARTLLWIGTDEGVTKISLSDNKMTSYSMDNAQLKDNRVLLLIADGSTGVYAITETGVAHIYQ</sequence>
<dbReference type="PANTHER" id="PTHR43308">
    <property type="entry name" value="OUTER MEMBRANE PROTEIN ALPHA-RELATED"/>
    <property type="match status" value="1"/>
</dbReference>
<protein>
    <submittedName>
        <fullName evidence="4">S-layer homology domain-containing protein</fullName>
    </submittedName>
</protein>
<dbReference type="Pfam" id="PF00395">
    <property type="entry name" value="SLH"/>
    <property type="match status" value="2"/>
</dbReference>
<reference evidence="5" key="1">
    <citation type="journal article" date="2019" name="Int. J. Syst. Evol. Microbiol.">
        <title>The Global Catalogue of Microorganisms (GCM) 10K type strain sequencing project: providing services to taxonomists for standard genome sequencing and annotation.</title>
        <authorList>
            <consortium name="The Broad Institute Genomics Platform"/>
            <consortium name="The Broad Institute Genome Sequencing Center for Infectious Disease"/>
            <person name="Wu L."/>
            <person name="Ma J."/>
        </authorList>
    </citation>
    <scope>NUCLEOTIDE SEQUENCE [LARGE SCALE GENOMIC DNA]</scope>
    <source>
        <strain evidence="5">CGMCC 4.1641</strain>
    </source>
</reference>
<evidence type="ECO:0000256" key="2">
    <source>
        <dbReference type="SAM" id="SignalP"/>
    </source>
</evidence>
<evidence type="ECO:0000259" key="3">
    <source>
        <dbReference type="PROSITE" id="PS51272"/>
    </source>
</evidence>
<name>A0ABV8SAP6_9BACL</name>